<dbReference type="GO" id="GO:0009055">
    <property type="term" value="F:electron transfer activity"/>
    <property type="evidence" value="ECO:0007669"/>
    <property type="project" value="InterPro"/>
</dbReference>
<dbReference type="PROSITE" id="PS51485">
    <property type="entry name" value="PHYTOCYANIN"/>
    <property type="match status" value="1"/>
</dbReference>
<accession>A0AB40B813</accession>
<dbReference type="GO" id="GO:0005886">
    <property type="term" value="C:plasma membrane"/>
    <property type="evidence" value="ECO:0007669"/>
    <property type="project" value="TreeGrafter"/>
</dbReference>
<dbReference type="InterPro" id="IPR003245">
    <property type="entry name" value="Phytocyanin_dom"/>
</dbReference>
<dbReference type="Proteomes" id="UP001515500">
    <property type="component" value="Chromosome 5"/>
</dbReference>
<dbReference type="Pfam" id="PF02298">
    <property type="entry name" value="Cu_bind_like"/>
    <property type="match status" value="1"/>
</dbReference>
<dbReference type="GeneID" id="120260002"/>
<dbReference type="InterPro" id="IPR008972">
    <property type="entry name" value="Cupredoxin"/>
</dbReference>
<feature type="domain" description="Phytocyanin" evidence="2">
    <location>
        <begin position="1"/>
        <end position="99"/>
    </location>
</feature>
<evidence type="ECO:0000313" key="4">
    <source>
        <dbReference type="RefSeq" id="XP_039123382.1"/>
    </source>
</evidence>
<dbReference type="PANTHER" id="PTHR33021:SF496">
    <property type="entry name" value="OS08G0482700 PROTEIN"/>
    <property type="match status" value="1"/>
</dbReference>
<sequence length="120" mass="12537">MDKKVRRGGGIEESDGIYVSWGYSCVGDPAEFNFQTRSHDVVAVTKSGYDACSGNDQIASPVNNGPANIPLSSAGGYYYICSFSGHFYAGQKLTINVESLPSSSGNAPSPRLGAPPPPSS</sequence>
<name>A0AB40B813_DIOCR</name>
<dbReference type="SUPFAM" id="SSF49503">
    <property type="entry name" value="Cupredoxins"/>
    <property type="match status" value="1"/>
</dbReference>
<dbReference type="RefSeq" id="XP_039123382.1">
    <property type="nucleotide sequence ID" value="XM_039267448.1"/>
</dbReference>
<dbReference type="PANTHER" id="PTHR33021">
    <property type="entry name" value="BLUE COPPER PROTEIN"/>
    <property type="match status" value="1"/>
</dbReference>
<evidence type="ECO:0000256" key="1">
    <source>
        <dbReference type="SAM" id="MobiDB-lite"/>
    </source>
</evidence>
<gene>
    <name evidence="4" type="primary">LOC120260002</name>
</gene>
<organism evidence="3 4">
    <name type="scientific">Dioscorea cayennensis subsp. rotundata</name>
    <name type="common">White Guinea yam</name>
    <name type="synonym">Dioscorea rotundata</name>
    <dbReference type="NCBI Taxonomy" id="55577"/>
    <lineage>
        <taxon>Eukaryota</taxon>
        <taxon>Viridiplantae</taxon>
        <taxon>Streptophyta</taxon>
        <taxon>Embryophyta</taxon>
        <taxon>Tracheophyta</taxon>
        <taxon>Spermatophyta</taxon>
        <taxon>Magnoliopsida</taxon>
        <taxon>Liliopsida</taxon>
        <taxon>Dioscoreales</taxon>
        <taxon>Dioscoreaceae</taxon>
        <taxon>Dioscorea</taxon>
    </lineage>
</organism>
<reference evidence="4" key="1">
    <citation type="submission" date="2025-08" db="UniProtKB">
        <authorList>
            <consortium name="RefSeq"/>
        </authorList>
    </citation>
    <scope>IDENTIFICATION</scope>
</reference>
<feature type="region of interest" description="Disordered" evidence="1">
    <location>
        <begin position="99"/>
        <end position="120"/>
    </location>
</feature>
<proteinExistence type="predicted"/>
<keyword evidence="3" id="KW-1185">Reference proteome</keyword>
<dbReference type="InterPro" id="IPR039391">
    <property type="entry name" value="Phytocyanin-like"/>
</dbReference>
<evidence type="ECO:0000259" key="2">
    <source>
        <dbReference type="PROSITE" id="PS51485"/>
    </source>
</evidence>
<protein>
    <submittedName>
        <fullName evidence="4">Umecyanin-like</fullName>
    </submittedName>
</protein>
<evidence type="ECO:0000313" key="3">
    <source>
        <dbReference type="Proteomes" id="UP001515500"/>
    </source>
</evidence>
<dbReference type="AlphaFoldDB" id="A0AB40B813"/>
<dbReference type="Gene3D" id="2.60.40.420">
    <property type="entry name" value="Cupredoxins - blue copper proteins"/>
    <property type="match status" value="1"/>
</dbReference>